<evidence type="ECO:0000256" key="4">
    <source>
        <dbReference type="ARBA" id="ARBA00022989"/>
    </source>
</evidence>
<dbReference type="Pfam" id="PF12704">
    <property type="entry name" value="MacB_PCD"/>
    <property type="match status" value="1"/>
</dbReference>
<dbReference type="InterPro" id="IPR025857">
    <property type="entry name" value="MacB_PCD"/>
</dbReference>
<evidence type="ECO:0000256" key="3">
    <source>
        <dbReference type="ARBA" id="ARBA00022692"/>
    </source>
</evidence>
<dbReference type="PANTHER" id="PTHR30572">
    <property type="entry name" value="MEMBRANE COMPONENT OF TRANSPORTER-RELATED"/>
    <property type="match status" value="1"/>
</dbReference>
<proteinExistence type="predicted"/>
<dbReference type="InterPro" id="IPR050250">
    <property type="entry name" value="Macrolide_Exporter_MacB"/>
</dbReference>
<evidence type="ECO:0000313" key="9">
    <source>
        <dbReference type="EMBL" id="MFD2571389.1"/>
    </source>
</evidence>
<feature type="domain" description="MacB-like periplasmic core" evidence="8">
    <location>
        <begin position="109"/>
        <end position="325"/>
    </location>
</feature>
<keyword evidence="10" id="KW-1185">Reference proteome</keyword>
<dbReference type="Pfam" id="PF02687">
    <property type="entry name" value="FtsX"/>
    <property type="match status" value="2"/>
</dbReference>
<keyword evidence="4 6" id="KW-1133">Transmembrane helix</keyword>
<dbReference type="NCBIfam" id="NF038404">
    <property type="entry name" value="perm_prefix_2"/>
    <property type="match status" value="1"/>
</dbReference>
<evidence type="ECO:0000256" key="5">
    <source>
        <dbReference type="ARBA" id="ARBA00023136"/>
    </source>
</evidence>
<evidence type="ECO:0000256" key="2">
    <source>
        <dbReference type="ARBA" id="ARBA00022475"/>
    </source>
</evidence>
<evidence type="ECO:0000259" key="8">
    <source>
        <dbReference type="Pfam" id="PF12704"/>
    </source>
</evidence>
<dbReference type="Proteomes" id="UP001597469">
    <property type="component" value="Unassembled WGS sequence"/>
</dbReference>
<comment type="subcellular location">
    <subcellularLocation>
        <location evidence="1">Cell membrane</location>
        <topology evidence="1">Multi-pass membrane protein</topology>
    </subcellularLocation>
</comment>
<reference evidence="10" key="1">
    <citation type="journal article" date="2019" name="Int. J. Syst. Evol. Microbiol.">
        <title>The Global Catalogue of Microorganisms (GCM) 10K type strain sequencing project: providing services to taxonomists for standard genome sequencing and annotation.</title>
        <authorList>
            <consortium name="The Broad Institute Genomics Platform"/>
            <consortium name="The Broad Institute Genome Sequencing Center for Infectious Disease"/>
            <person name="Wu L."/>
            <person name="Ma J."/>
        </authorList>
    </citation>
    <scope>NUCLEOTIDE SEQUENCE [LARGE SCALE GENOMIC DNA]</scope>
    <source>
        <strain evidence="10">KCTC 42805</strain>
    </source>
</reference>
<feature type="transmembrane region" description="Helical" evidence="6">
    <location>
        <begin position="108"/>
        <end position="131"/>
    </location>
</feature>
<name>A0ABW5M3Y2_9BACT</name>
<feature type="transmembrane region" description="Helical" evidence="6">
    <location>
        <begin position="517"/>
        <end position="542"/>
    </location>
</feature>
<dbReference type="EMBL" id="JBHULN010000006">
    <property type="protein sequence ID" value="MFD2571389.1"/>
    <property type="molecule type" value="Genomic_DNA"/>
</dbReference>
<dbReference type="RefSeq" id="WP_381522888.1">
    <property type="nucleotide sequence ID" value="NZ_JBHULN010000006.1"/>
</dbReference>
<feature type="transmembrane region" description="Helical" evidence="6">
    <location>
        <begin position="474"/>
        <end position="496"/>
    </location>
</feature>
<feature type="domain" description="ABC3 transporter permease C-terminal" evidence="7">
    <location>
        <begin position="777"/>
        <end position="889"/>
    </location>
</feature>
<feature type="transmembrane region" description="Helical" evidence="6">
    <location>
        <begin position="773"/>
        <end position="797"/>
    </location>
</feature>
<evidence type="ECO:0000256" key="6">
    <source>
        <dbReference type="SAM" id="Phobius"/>
    </source>
</evidence>
<feature type="transmembrane region" description="Helical" evidence="6">
    <location>
        <begin position="859"/>
        <end position="879"/>
    </location>
</feature>
<feature type="transmembrane region" description="Helical" evidence="6">
    <location>
        <begin position="825"/>
        <end position="844"/>
    </location>
</feature>
<evidence type="ECO:0000259" key="7">
    <source>
        <dbReference type="Pfam" id="PF02687"/>
    </source>
</evidence>
<evidence type="ECO:0000256" key="1">
    <source>
        <dbReference type="ARBA" id="ARBA00004651"/>
    </source>
</evidence>
<feature type="domain" description="ABC3 transporter permease C-terminal" evidence="7">
    <location>
        <begin position="387"/>
        <end position="502"/>
    </location>
</feature>
<gene>
    <name evidence="9" type="ORF">ACFSUS_12140</name>
</gene>
<accession>A0ABW5M3Y2</accession>
<keyword evidence="5 6" id="KW-0472">Membrane</keyword>
<keyword evidence="2" id="KW-1003">Cell membrane</keyword>
<evidence type="ECO:0000313" key="10">
    <source>
        <dbReference type="Proteomes" id="UP001597469"/>
    </source>
</evidence>
<sequence>MNPSKPNSPRPVGPPRWAYRLLTWLHPANTLEEVGGDLDELYAYWYQRAGEPQATLRYVLNVLSVLPPFVRRRQQTDQYSQPSSFHPDMIRSYIKIALRNLWKSKEYAAINVIGLAAAFSICIFLFLTAYLHLTYDSFHKDGDRLFQAYFFANNPDEAIKTESMPFPLQPALKAEFPEVEGAARLVGGPNLVEYNGKYFDKNIVLTDPDFLTMFSFPLRQGDQKMALQGLNSVVISENMAKDVFGNDDPIGKRLRIGSVDNTKDYLVTGIISDAPYNSTIHYDALIRIENNPSYQRDKDNWEAYLLRLFVKTAPRVDQATIEGRLKLFTQKYYADKLAELKNNGAKPDARGDLLALRFDKFSSVHFDRESADRKGTPIAVVYVLLGMSCFILLIACINFTNLSVARSFMRAREVGVRKSLGALKSELFIQIWGESAVICFLGFTLGGLLAFLLMPVFNAFFGAQLELSYALQPGFIGLILSLFVLVTLIAGGYPAWQMARFNTVEVLKGKVSLKRPGVLRNGLIVTQFALSCLLICCTIVAMQQVEHLRQSPVGFDKEQVISIPIGNQVDGRQVLQRLRNRLANDPTVLAVTGSGVNLGRGKDHATIRTTMGFTHNGKPISTDWLLVDYDYLKTLNIKLVAGRDFSRAYVGDSVNRVVITESMAKSTGVKNPVGTLLGDDKDTTGTKSQIIGVVSDFQLYSIADEAKPITMHLSNSEPIRYIFVRVTPQSLTTSIGKLKQIWSEVAPQSEFIGSFLDENVDDWYQNEEQLSQIFSLAASIAILLSCIGLFAVALLVIEQRTKEIGIRKVMGASIPGIIFTLSRDFIKLVLIALAIAVPLAWFGMQKWLDNYPQRIEINGWVFVGVSVAAILVALATVSFQSIKAALMNPVKSLRSE</sequence>
<feature type="transmembrane region" description="Helical" evidence="6">
    <location>
        <begin position="427"/>
        <end position="454"/>
    </location>
</feature>
<dbReference type="InterPro" id="IPR003838">
    <property type="entry name" value="ABC3_permease_C"/>
</dbReference>
<keyword evidence="3 6" id="KW-0812">Transmembrane</keyword>
<organism evidence="9 10">
    <name type="scientific">Spirosoma soli</name>
    <dbReference type="NCBI Taxonomy" id="1770529"/>
    <lineage>
        <taxon>Bacteria</taxon>
        <taxon>Pseudomonadati</taxon>
        <taxon>Bacteroidota</taxon>
        <taxon>Cytophagia</taxon>
        <taxon>Cytophagales</taxon>
        <taxon>Cytophagaceae</taxon>
        <taxon>Spirosoma</taxon>
    </lineage>
</organism>
<dbReference type="PANTHER" id="PTHR30572:SF18">
    <property type="entry name" value="ABC-TYPE MACROLIDE FAMILY EXPORT SYSTEM PERMEASE COMPONENT 2"/>
    <property type="match status" value="1"/>
</dbReference>
<comment type="caution">
    <text evidence="9">The sequence shown here is derived from an EMBL/GenBank/DDBJ whole genome shotgun (WGS) entry which is preliminary data.</text>
</comment>
<feature type="transmembrane region" description="Helical" evidence="6">
    <location>
        <begin position="379"/>
        <end position="402"/>
    </location>
</feature>
<dbReference type="InterPro" id="IPR047699">
    <property type="entry name" value="Permease_put_prefix"/>
</dbReference>
<protein>
    <submittedName>
        <fullName evidence="9">ABC transporter permease</fullName>
    </submittedName>
</protein>